<evidence type="ECO:0000313" key="9">
    <source>
        <dbReference type="EMBL" id="AUD03306.1"/>
    </source>
</evidence>
<dbReference type="GO" id="GO:0016779">
    <property type="term" value="F:nucleotidyltransferase activity"/>
    <property type="evidence" value="ECO:0007669"/>
    <property type="project" value="UniProtKB-KW"/>
</dbReference>
<dbReference type="SUPFAM" id="SSF81301">
    <property type="entry name" value="Nucleotidyltransferase"/>
    <property type="match status" value="1"/>
</dbReference>
<evidence type="ECO:0000256" key="4">
    <source>
        <dbReference type="ARBA" id="ARBA00022723"/>
    </source>
</evidence>
<organism evidence="9 10">
    <name type="scientific">Spirosoma pollinicola</name>
    <dbReference type="NCBI Taxonomy" id="2057025"/>
    <lineage>
        <taxon>Bacteria</taxon>
        <taxon>Pseudomonadati</taxon>
        <taxon>Bacteroidota</taxon>
        <taxon>Cytophagia</taxon>
        <taxon>Cytophagales</taxon>
        <taxon>Cytophagaceae</taxon>
        <taxon>Spirosoma</taxon>
    </lineage>
</organism>
<keyword evidence="5" id="KW-0547">Nucleotide-binding</keyword>
<dbReference type="GO" id="GO:0005524">
    <property type="term" value="F:ATP binding"/>
    <property type="evidence" value="ECO:0007669"/>
    <property type="project" value="UniProtKB-KW"/>
</dbReference>
<dbReference type="Gene3D" id="3.30.460.10">
    <property type="entry name" value="Beta Polymerase, domain 2"/>
    <property type="match status" value="1"/>
</dbReference>
<evidence type="ECO:0000256" key="3">
    <source>
        <dbReference type="ARBA" id="ARBA00022695"/>
    </source>
</evidence>
<dbReference type="NCBIfam" id="NF047752">
    <property type="entry name" value="MntA_antitoxin"/>
    <property type="match status" value="1"/>
</dbReference>
<evidence type="ECO:0000256" key="5">
    <source>
        <dbReference type="ARBA" id="ARBA00022741"/>
    </source>
</evidence>
<keyword evidence="2 9" id="KW-0808">Transferase</keyword>
<proteinExistence type="predicted"/>
<keyword evidence="4" id="KW-0479">Metal-binding</keyword>
<dbReference type="Pfam" id="PF18765">
    <property type="entry name" value="Polbeta"/>
    <property type="match status" value="1"/>
</dbReference>
<evidence type="ECO:0000256" key="2">
    <source>
        <dbReference type="ARBA" id="ARBA00022679"/>
    </source>
</evidence>
<reference evidence="9 10" key="1">
    <citation type="submission" date="2017-11" db="EMBL/GenBank/DDBJ databases">
        <title>Taxonomic description and genome sequences of Spirosoma HA7 sp. nov., isolated from pollen microhabitat of Corylus avellana.</title>
        <authorList>
            <person name="Ambika Manirajan B."/>
            <person name="Suarez C."/>
            <person name="Ratering S."/>
            <person name="Geissler-Plaum R."/>
            <person name="Cardinale M."/>
            <person name="Sylvia S."/>
        </authorList>
    </citation>
    <scope>NUCLEOTIDE SEQUENCE [LARGE SCALE GENOMIC DNA]</scope>
    <source>
        <strain evidence="9 10">HA7</strain>
    </source>
</reference>
<name>A0A2K8Z089_9BACT</name>
<dbReference type="PANTHER" id="PTHR33571:SF14">
    <property type="entry name" value="PROTEIN ADENYLYLTRANSFERASE MJ0435-RELATED"/>
    <property type="match status" value="1"/>
</dbReference>
<dbReference type="RefSeq" id="WP_100989374.1">
    <property type="nucleotide sequence ID" value="NZ_CP025096.1"/>
</dbReference>
<dbReference type="CDD" id="cd05403">
    <property type="entry name" value="NT_KNTase_like"/>
    <property type="match status" value="1"/>
</dbReference>
<dbReference type="OrthoDB" id="798692at2"/>
<protein>
    <submittedName>
        <fullName evidence="9">Nucleotidyltransferase</fullName>
    </submittedName>
</protein>
<dbReference type="AlphaFoldDB" id="A0A2K8Z089"/>
<evidence type="ECO:0000256" key="1">
    <source>
        <dbReference type="ARBA" id="ARBA00001946"/>
    </source>
</evidence>
<evidence type="ECO:0000313" key="10">
    <source>
        <dbReference type="Proteomes" id="UP000232883"/>
    </source>
</evidence>
<keyword evidence="6" id="KW-0067">ATP-binding</keyword>
<gene>
    <name evidence="9" type="ORF">CWM47_16575</name>
</gene>
<keyword evidence="3" id="KW-0548">Nucleotidyltransferase</keyword>
<dbReference type="EMBL" id="CP025096">
    <property type="protein sequence ID" value="AUD03306.1"/>
    <property type="molecule type" value="Genomic_DNA"/>
</dbReference>
<dbReference type="InterPro" id="IPR043519">
    <property type="entry name" value="NT_sf"/>
</dbReference>
<keyword evidence="7" id="KW-0460">Magnesium</keyword>
<dbReference type="PANTHER" id="PTHR33571">
    <property type="entry name" value="SSL8005 PROTEIN"/>
    <property type="match status" value="1"/>
</dbReference>
<dbReference type="GO" id="GO:0046872">
    <property type="term" value="F:metal ion binding"/>
    <property type="evidence" value="ECO:0007669"/>
    <property type="project" value="UniProtKB-KW"/>
</dbReference>
<comment type="cofactor">
    <cofactor evidence="1">
        <name>Mg(2+)</name>
        <dbReference type="ChEBI" id="CHEBI:18420"/>
    </cofactor>
</comment>
<dbReference type="InterPro" id="IPR041633">
    <property type="entry name" value="Polbeta"/>
</dbReference>
<accession>A0A2K8Z089</accession>
<keyword evidence="10" id="KW-1185">Reference proteome</keyword>
<evidence type="ECO:0000259" key="8">
    <source>
        <dbReference type="Pfam" id="PF18765"/>
    </source>
</evidence>
<sequence length="94" mass="10798">MFPQLIPYFRNQPVKRAYLFGSAARGEQTKDSDIDILVELDYEQGADFYQFLDMQEQLSALLNMTVDLVSANGLSPFIKPFIDQEKQLIYEKAA</sequence>
<dbReference type="Proteomes" id="UP000232883">
    <property type="component" value="Chromosome"/>
</dbReference>
<evidence type="ECO:0000256" key="6">
    <source>
        <dbReference type="ARBA" id="ARBA00022840"/>
    </source>
</evidence>
<dbReference type="KEGG" id="spir:CWM47_16575"/>
<evidence type="ECO:0000256" key="7">
    <source>
        <dbReference type="ARBA" id="ARBA00022842"/>
    </source>
</evidence>
<feature type="domain" description="Polymerase beta nucleotidyltransferase" evidence="8">
    <location>
        <begin position="4"/>
        <end position="92"/>
    </location>
</feature>
<dbReference type="InterPro" id="IPR052038">
    <property type="entry name" value="Type-VII_TA_antitoxin"/>
</dbReference>